<comment type="similarity">
    <text evidence="1 5">Belongs to the glycosyl hydrolase 32 family.</text>
</comment>
<gene>
    <name evidence="9" type="ORF">OS125_04350</name>
</gene>
<evidence type="ECO:0000256" key="4">
    <source>
        <dbReference type="ARBA" id="ARBA00023295"/>
    </source>
</evidence>
<feature type="domain" description="Glycosyl hydrolase family 32 N-terminal" evidence="7">
    <location>
        <begin position="11"/>
        <end position="333"/>
    </location>
</feature>
<evidence type="ECO:0000313" key="10">
    <source>
        <dbReference type="Proteomes" id="UP001081709"/>
    </source>
</evidence>
<dbReference type="EC" id="3.2.1.26" evidence="2"/>
<dbReference type="InterPro" id="IPR001362">
    <property type="entry name" value="Glyco_hydro_32"/>
</dbReference>
<keyword evidence="10" id="KW-1185">Reference proteome</keyword>
<dbReference type="InterPro" id="IPR023296">
    <property type="entry name" value="Glyco_hydro_beta-prop_sf"/>
</dbReference>
<dbReference type="SUPFAM" id="SSF75005">
    <property type="entry name" value="Arabinanase/levansucrase/invertase"/>
    <property type="match status" value="1"/>
</dbReference>
<dbReference type="SUPFAM" id="SSF49899">
    <property type="entry name" value="Concanavalin A-like lectins/glucanases"/>
    <property type="match status" value="1"/>
</dbReference>
<dbReference type="InterPro" id="IPR013189">
    <property type="entry name" value="Glyco_hydro_32_C"/>
</dbReference>
<proteinExistence type="inferred from homology"/>
<feature type="domain" description="Glycosyl hydrolase family 32 C-terminal" evidence="8">
    <location>
        <begin position="394"/>
        <end position="453"/>
    </location>
</feature>
<evidence type="ECO:0000256" key="3">
    <source>
        <dbReference type="ARBA" id="ARBA00022801"/>
    </source>
</evidence>
<evidence type="ECO:0000256" key="1">
    <source>
        <dbReference type="ARBA" id="ARBA00009902"/>
    </source>
</evidence>
<dbReference type="Gene3D" id="2.60.120.560">
    <property type="entry name" value="Exo-inulinase, domain 1"/>
    <property type="match status" value="1"/>
</dbReference>
<dbReference type="Pfam" id="PF08244">
    <property type="entry name" value="Glyco_hydro_32C"/>
    <property type="match status" value="1"/>
</dbReference>
<dbReference type="Pfam" id="PF00251">
    <property type="entry name" value="Glyco_hydro_32N"/>
    <property type="match status" value="1"/>
</dbReference>
<sequence>MTYTTHRPELHVTAEQGVLNAPAGAIRDADIWHVFLQYQPSQGAPARWAHQTLDVTNPYDWDICDDVLAPEGDEIQVRAGSVVAVGDTGSVDLFFTSVTPEGTEVHVASVPALAETVTDLDDNALTLDTSVSRVGRVLGDRDGWRNFRSPCVLTDGPGRWLMLAVTGDVEEPRLVILDSTDLRSWTVRGPMSFEGDPGVSGGHCMVSPRLLRLRDEVDGELHDVLLTTIEQDGGPDISGYLVGSLNGSRFTVRTPFTRMDFGHDFTRPRNTNFTGTGTGEKHSDSALVFGLMNGVGRKDDPGRHKSLTDEKWANCLSMPRLVTLQGGRLFQTPTPGLPRVIPGTTAARMITTMLEVGEGSVSIDVLDGDGEPAVTVSHHGDRVDLDRSMNPVHRGDAVASGPLADADTDSLTVIVDGSTVEVFVDGGVAALASRVYFTGGCGGFTVRTDGDARVLRTMDLGPLPHDSTGLGEVEDGFDPDSTRRH</sequence>
<accession>A0ABT3WR00</accession>
<dbReference type="InterPro" id="IPR013148">
    <property type="entry name" value="Glyco_hydro_32_N"/>
</dbReference>
<organism evidence="9 10">
    <name type="scientific">Corynebacterium pygosceleis</name>
    <dbReference type="NCBI Taxonomy" id="2800406"/>
    <lineage>
        <taxon>Bacteria</taxon>
        <taxon>Bacillati</taxon>
        <taxon>Actinomycetota</taxon>
        <taxon>Actinomycetes</taxon>
        <taxon>Mycobacteriales</taxon>
        <taxon>Corynebacteriaceae</taxon>
        <taxon>Corynebacterium</taxon>
    </lineage>
</organism>
<dbReference type="RefSeq" id="WP_267186340.1">
    <property type="nucleotide sequence ID" value="NZ_JAPMKV010000002.1"/>
</dbReference>
<dbReference type="InterPro" id="IPR013320">
    <property type="entry name" value="ConA-like_dom_sf"/>
</dbReference>
<name>A0ABT3WR00_9CORY</name>
<protein>
    <recommendedName>
        <fullName evidence="2">beta-fructofuranosidase</fullName>
        <ecNumber evidence="2">3.2.1.26</ecNumber>
    </recommendedName>
</protein>
<dbReference type="SMART" id="SM00640">
    <property type="entry name" value="Glyco_32"/>
    <property type="match status" value="1"/>
</dbReference>
<keyword evidence="3 5" id="KW-0378">Hydrolase</keyword>
<comment type="caution">
    <text evidence="9">The sequence shown here is derived from an EMBL/GenBank/DDBJ whole genome shotgun (WGS) entry which is preliminary data.</text>
</comment>
<evidence type="ECO:0000256" key="5">
    <source>
        <dbReference type="RuleBase" id="RU362110"/>
    </source>
</evidence>
<evidence type="ECO:0000259" key="8">
    <source>
        <dbReference type="Pfam" id="PF08244"/>
    </source>
</evidence>
<evidence type="ECO:0000259" key="7">
    <source>
        <dbReference type="Pfam" id="PF00251"/>
    </source>
</evidence>
<dbReference type="EMBL" id="JAPMKV010000002">
    <property type="protein sequence ID" value="MCX7444478.1"/>
    <property type="molecule type" value="Genomic_DNA"/>
</dbReference>
<dbReference type="PANTHER" id="PTHR43101:SF1">
    <property type="entry name" value="BETA-FRUCTOSIDASE"/>
    <property type="match status" value="1"/>
</dbReference>
<keyword evidence="4 5" id="KW-0326">Glycosidase</keyword>
<dbReference type="Proteomes" id="UP001081709">
    <property type="component" value="Unassembled WGS sequence"/>
</dbReference>
<dbReference type="Gene3D" id="2.115.10.20">
    <property type="entry name" value="Glycosyl hydrolase domain, family 43"/>
    <property type="match status" value="1"/>
</dbReference>
<dbReference type="InterPro" id="IPR051214">
    <property type="entry name" value="GH32_Enzymes"/>
</dbReference>
<evidence type="ECO:0000256" key="6">
    <source>
        <dbReference type="SAM" id="MobiDB-lite"/>
    </source>
</evidence>
<evidence type="ECO:0000313" key="9">
    <source>
        <dbReference type="EMBL" id="MCX7444478.1"/>
    </source>
</evidence>
<feature type="region of interest" description="Disordered" evidence="6">
    <location>
        <begin position="461"/>
        <end position="485"/>
    </location>
</feature>
<dbReference type="PANTHER" id="PTHR43101">
    <property type="entry name" value="BETA-FRUCTOSIDASE"/>
    <property type="match status" value="1"/>
</dbReference>
<evidence type="ECO:0000256" key="2">
    <source>
        <dbReference type="ARBA" id="ARBA00012758"/>
    </source>
</evidence>
<reference evidence="9" key="1">
    <citation type="submission" date="2022-11" db="EMBL/GenBank/DDBJ databases">
        <title>Corynebacterium sp. isolated from Penguins.</title>
        <authorList>
            <person name="Sedlar K."/>
            <person name="Svec P."/>
        </authorList>
    </citation>
    <scope>NUCLEOTIDE SEQUENCE</scope>
    <source>
        <strain evidence="9">P7003</strain>
    </source>
</reference>